<keyword evidence="4" id="KW-1185">Reference proteome</keyword>
<comment type="caution">
    <text evidence="3">The sequence shown here is derived from an EMBL/GenBank/DDBJ whole genome shotgun (WGS) entry which is preliminary data.</text>
</comment>
<dbReference type="AlphaFoldDB" id="A0A820WNP0"/>
<evidence type="ECO:0000256" key="2">
    <source>
        <dbReference type="ARBA" id="ARBA00023239"/>
    </source>
</evidence>
<reference evidence="3" key="1">
    <citation type="submission" date="2021-02" db="EMBL/GenBank/DDBJ databases">
        <authorList>
            <person name="Nowell W R."/>
        </authorList>
    </citation>
    <scope>NUCLEOTIDE SEQUENCE</scope>
</reference>
<proteinExistence type="predicted"/>
<protein>
    <submittedName>
        <fullName evidence="3">Uncharacterized protein</fullName>
    </submittedName>
</protein>
<gene>
    <name evidence="3" type="ORF">OVN521_LOCUS41658</name>
</gene>
<dbReference type="EMBL" id="CAJOBG010055777">
    <property type="protein sequence ID" value="CAF4517453.1"/>
    <property type="molecule type" value="Genomic_DNA"/>
</dbReference>
<evidence type="ECO:0000256" key="1">
    <source>
        <dbReference type="ARBA" id="ARBA00022793"/>
    </source>
</evidence>
<dbReference type="GO" id="GO:0004609">
    <property type="term" value="F:phosphatidylserine decarboxylase activity"/>
    <property type="evidence" value="ECO:0007669"/>
    <property type="project" value="InterPro"/>
</dbReference>
<dbReference type="Proteomes" id="UP000663866">
    <property type="component" value="Unassembled WGS sequence"/>
</dbReference>
<accession>A0A820WNP0</accession>
<dbReference type="GO" id="GO:0008654">
    <property type="term" value="P:phospholipid biosynthetic process"/>
    <property type="evidence" value="ECO:0007669"/>
    <property type="project" value="InterPro"/>
</dbReference>
<dbReference type="PANTHER" id="PTHR10067">
    <property type="entry name" value="PHOSPHATIDYLSERINE DECARBOXYLASE"/>
    <property type="match status" value="1"/>
</dbReference>
<feature type="non-terminal residue" evidence="3">
    <location>
        <position position="145"/>
    </location>
</feature>
<keyword evidence="1" id="KW-0210">Decarboxylase</keyword>
<evidence type="ECO:0000313" key="4">
    <source>
        <dbReference type="Proteomes" id="UP000663866"/>
    </source>
</evidence>
<evidence type="ECO:0000313" key="3">
    <source>
        <dbReference type="EMBL" id="CAF4517453.1"/>
    </source>
</evidence>
<organism evidence="3 4">
    <name type="scientific">Rotaria magnacalcarata</name>
    <dbReference type="NCBI Taxonomy" id="392030"/>
    <lineage>
        <taxon>Eukaryota</taxon>
        <taxon>Metazoa</taxon>
        <taxon>Spiralia</taxon>
        <taxon>Gnathifera</taxon>
        <taxon>Rotifera</taxon>
        <taxon>Eurotatoria</taxon>
        <taxon>Bdelloidea</taxon>
        <taxon>Philodinida</taxon>
        <taxon>Philodinidae</taxon>
        <taxon>Rotaria</taxon>
    </lineage>
</organism>
<sequence length="145" mass="16167">YTVNPIAIKENLDVLTRNQRTVITIESQLFEKTAFVAIGALLVGSVNFTVKPKQQINKGDELGYFAYGGSTIVVAFKAGMIKWDDDLRHNSDNSMETLVRMGEQIGQRRTDEERQEYLSNVSNNGAKNATITQLVTCFPAMSMTK</sequence>
<dbReference type="PANTHER" id="PTHR10067:SF17">
    <property type="entry name" value="PHOSPHATIDYLSERINE DECARBOXYLASE PROENZYME 2"/>
    <property type="match status" value="1"/>
</dbReference>
<dbReference type="Pfam" id="PF02666">
    <property type="entry name" value="PS_Dcarbxylase"/>
    <property type="match status" value="1"/>
</dbReference>
<keyword evidence="2" id="KW-0456">Lyase</keyword>
<dbReference type="InterPro" id="IPR003817">
    <property type="entry name" value="PS_Dcarbxylase"/>
</dbReference>
<name>A0A820WNP0_9BILA</name>